<evidence type="ECO:0000313" key="12">
    <source>
        <dbReference type="Proteomes" id="UP000203507"/>
    </source>
</evidence>
<evidence type="ECO:0000313" key="11">
    <source>
        <dbReference type="EMBL" id="ARR28890.1"/>
    </source>
</evidence>
<evidence type="ECO:0000256" key="8">
    <source>
        <dbReference type="ARBA" id="ARBA00049299"/>
    </source>
</evidence>
<dbReference type="InterPro" id="IPR000719">
    <property type="entry name" value="Prot_kinase_dom"/>
</dbReference>
<dbReference type="GO" id="GO:0005524">
    <property type="term" value="F:ATP binding"/>
    <property type="evidence" value="ECO:0007669"/>
    <property type="project" value="UniProtKB-KW"/>
</dbReference>
<comment type="similarity">
    <text evidence="5">Belongs to the protein kinase superfamily. STE Ser/Thr protein kinase family. MAP kinase kinase subfamily.</text>
</comment>
<dbReference type="EMBL" id="KX832224">
    <property type="protein sequence ID" value="ARR28890.1"/>
    <property type="molecule type" value="Genomic_DNA"/>
</dbReference>
<comment type="catalytic activity">
    <reaction evidence="9">
        <text>L-tyrosyl-[protein] + ATP = O-phospho-L-tyrosyl-[protein] + ADP + H(+)</text>
        <dbReference type="Rhea" id="RHEA:10596"/>
        <dbReference type="Rhea" id="RHEA-COMP:10136"/>
        <dbReference type="Rhea" id="RHEA-COMP:20101"/>
        <dbReference type="ChEBI" id="CHEBI:15378"/>
        <dbReference type="ChEBI" id="CHEBI:30616"/>
        <dbReference type="ChEBI" id="CHEBI:46858"/>
        <dbReference type="ChEBI" id="CHEBI:61978"/>
        <dbReference type="ChEBI" id="CHEBI:456216"/>
        <dbReference type="EC" id="2.7.12.2"/>
    </reaction>
</comment>
<reference evidence="11" key="1">
    <citation type="journal article" date="2017" name="Vet. Pathol.">
        <title>Ranid Herpesvirus 3 and Proliferative Dermatitis in Free-Ranging Wild Common Frogs (Rana Temporaria).</title>
        <authorList>
            <person name="Origgi F.C."/>
            <person name="Schmidt B.R."/>
            <person name="Lohmann P."/>
            <person name="Otten P."/>
            <person name="Akdesir E."/>
            <person name="Gaschen V."/>
            <person name="Aguilar-Bultet L."/>
            <person name="Wahli T."/>
            <person name="Sattler U."/>
            <person name="Stoffel M.H."/>
        </authorList>
    </citation>
    <scope>NUCLEOTIDE SEQUENCE [LARGE SCALE GENOMIC DNA]</scope>
    <source>
        <strain evidence="11">FO1_2015</strain>
    </source>
</reference>
<evidence type="ECO:0000256" key="6">
    <source>
        <dbReference type="ARBA" id="ARBA00038999"/>
    </source>
</evidence>
<evidence type="ECO:0000256" key="1">
    <source>
        <dbReference type="ARBA" id="ARBA00022679"/>
    </source>
</evidence>
<name>A0A1X9T5B0_9VIRU</name>
<sequence length="575" mass="65432">MKRKHVCKQSSSKMRRIEYDLTRYYPPSNILKLYVPRKARSLILSRAESDVSPEKYELNAFYERTENKWNSKVCLTKDKGRVVKLCQSALSQKDYIQQNIIEAQLLLSATCPNVVQSFGTYICLSLNTVSTFTILEKAEMCLADYGLKKSVTSSFVASTLYQTLTGLDYLNRELNVIHGDIKLENILVSGERVMLCDLNLALSLHATWDDQLYAGTPGLIPPEILSHLIYNHSGHHYVKSNLDVWPLAVSLIELILGKNLFAHRCNGNKQTIKRFLEDITVFTQNPNSLKTICARAFEPFISVFYDMMILNENRPSAHLLLERLNICFPNAKIGGANLPSIPNLEFSLNDQHFTPTLCINSSTPCTTSPSIFEYAKHVSESIQEYMPSTVKCEDRAILLNDDWNVWAHNSARLSDHCWCVRAQMQRGVDYNSLPKDKIYLGGHEHVIKPIYVYVTSDGHNRKWIYAVFPGRLEISFKARRDEQSLLKHAKLTYGSDIIATSKAVHKVSGSLRFIPILPLIAKLTGKSITAEKILQCNRIMAPVSKLEHPTHLNKIAPRRIIIGKTNWHNNMMYLL</sequence>
<dbReference type="PANTHER" id="PTHR48013:SF9">
    <property type="entry name" value="DUAL SPECIFICITY MITOGEN-ACTIVATED PROTEIN KINASE KINASE 5"/>
    <property type="match status" value="1"/>
</dbReference>
<keyword evidence="12" id="KW-1185">Reference proteome</keyword>
<feature type="domain" description="Protein kinase" evidence="10">
    <location>
        <begin position="19"/>
        <end position="328"/>
    </location>
</feature>
<dbReference type="InterPro" id="IPR011009">
    <property type="entry name" value="Kinase-like_dom_sf"/>
</dbReference>
<protein>
    <recommendedName>
        <fullName evidence="6">mitogen-activated protein kinase kinase</fullName>
        <ecNumber evidence="6">2.7.12.2</ecNumber>
    </recommendedName>
</protein>
<dbReference type="PANTHER" id="PTHR48013">
    <property type="entry name" value="DUAL SPECIFICITY MITOGEN-ACTIVATED PROTEIN KINASE KINASE 5-RELATED"/>
    <property type="match status" value="1"/>
</dbReference>
<evidence type="ECO:0000256" key="7">
    <source>
        <dbReference type="ARBA" id="ARBA00049014"/>
    </source>
</evidence>
<evidence type="ECO:0000256" key="3">
    <source>
        <dbReference type="ARBA" id="ARBA00022777"/>
    </source>
</evidence>
<evidence type="ECO:0000256" key="4">
    <source>
        <dbReference type="ARBA" id="ARBA00022840"/>
    </source>
</evidence>
<keyword evidence="2" id="KW-0547">Nucleotide-binding</keyword>
<dbReference type="OrthoDB" id="8955at10239"/>
<evidence type="ECO:0000259" key="10">
    <source>
        <dbReference type="PROSITE" id="PS50011"/>
    </source>
</evidence>
<dbReference type="Proteomes" id="UP000203507">
    <property type="component" value="Segment"/>
</dbReference>
<keyword evidence="1" id="KW-0808">Transferase</keyword>
<dbReference type="SMART" id="SM00220">
    <property type="entry name" value="S_TKc"/>
    <property type="match status" value="1"/>
</dbReference>
<dbReference type="Pfam" id="PF00069">
    <property type="entry name" value="Pkinase"/>
    <property type="match status" value="1"/>
</dbReference>
<dbReference type="RefSeq" id="YP_009362399.1">
    <property type="nucleotide sequence ID" value="NC_034618.1"/>
</dbReference>
<evidence type="ECO:0000256" key="5">
    <source>
        <dbReference type="ARBA" id="ARBA00038035"/>
    </source>
</evidence>
<dbReference type="PROSITE" id="PS50011">
    <property type="entry name" value="PROTEIN_KINASE_DOM"/>
    <property type="match status" value="1"/>
</dbReference>
<organism evidence="11">
    <name type="scientific">Ranid herpesvirus 3</name>
    <dbReference type="NCBI Taxonomy" id="1987509"/>
    <lineage>
        <taxon>Viruses</taxon>
        <taxon>Duplodnaviria</taxon>
        <taxon>Heunggongvirae</taxon>
        <taxon>Peploviricota</taxon>
        <taxon>Herviviricetes</taxon>
        <taxon>Herpesvirales</taxon>
        <taxon>Alloherpesviridae</taxon>
        <taxon>Batravirus</taxon>
        <taxon>Batravirus ranidallo3</taxon>
    </lineage>
</organism>
<accession>A0A1X9T5B0</accession>
<dbReference type="GO" id="GO:0004672">
    <property type="term" value="F:protein kinase activity"/>
    <property type="evidence" value="ECO:0007669"/>
    <property type="project" value="InterPro"/>
</dbReference>
<dbReference type="Gene3D" id="1.10.510.10">
    <property type="entry name" value="Transferase(Phosphotransferase) domain 1"/>
    <property type="match status" value="1"/>
</dbReference>
<dbReference type="EC" id="2.7.12.2" evidence="6"/>
<evidence type="ECO:0000256" key="2">
    <source>
        <dbReference type="ARBA" id="ARBA00022741"/>
    </source>
</evidence>
<dbReference type="PROSITE" id="PS00108">
    <property type="entry name" value="PROTEIN_KINASE_ST"/>
    <property type="match status" value="1"/>
</dbReference>
<comment type="catalytic activity">
    <reaction evidence="8">
        <text>L-threonyl-[protein] + ATP = O-phospho-L-threonyl-[protein] + ADP + H(+)</text>
        <dbReference type="Rhea" id="RHEA:46608"/>
        <dbReference type="Rhea" id="RHEA-COMP:11060"/>
        <dbReference type="Rhea" id="RHEA-COMP:11605"/>
        <dbReference type="ChEBI" id="CHEBI:15378"/>
        <dbReference type="ChEBI" id="CHEBI:30013"/>
        <dbReference type="ChEBI" id="CHEBI:30616"/>
        <dbReference type="ChEBI" id="CHEBI:61977"/>
        <dbReference type="ChEBI" id="CHEBI:456216"/>
        <dbReference type="EC" id="2.7.12.2"/>
    </reaction>
</comment>
<dbReference type="SUPFAM" id="SSF56112">
    <property type="entry name" value="Protein kinase-like (PK-like)"/>
    <property type="match status" value="1"/>
</dbReference>
<dbReference type="KEGG" id="vg:32878224"/>
<comment type="catalytic activity">
    <reaction evidence="7">
        <text>L-seryl-[protein] + ATP = O-phospho-L-seryl-[protein] + ADP + H(+)</text>
        <dbReference type="Rhea" id="RHEA:17989"/>
        <dbReference type="Rhea" id="RHEA-COMP:9863"/>
        <dbReference type="Rhea" id="RHEA-COMP:11604"/>
        <dbReference type="ChEBI" id="CHEBI:15378"/>
        <dbReference type="ChEBI" id="CHEBI:29999"/>
        <dbReference type="ChEBI" id="CHEBI:30616"/>
        <dbReference type="ChEBI" id="CHEBI:83421"/>
        <dbReference type="ChEBI" id="CHEBI:456216"/>
        <dbReference type="EC" id="2.7.12.2"/>
    </reaction>
</comment>
<evidence type="ECO:0000256" key="9">
    <source>
        <dbReference type="ARBA" id="ARBA00051693"/>
    </source>
</evidence>
<dbReference type="InterPro" id="IPR008271">
    <property type="entry name" value="Ser/Thr_kinase_AS"/>
</dbReference>
<keyword evidence="4" id="KW-0067">ATP-binding</keyword>
<proteinExistence type="inferred from homology"/>
<keyword evidence="3" id="KW-0418">Kinase</keyword>
<dbReference type="GeneID" id="32878224"/>